<protein>
    <submittedName>
        <fullName evidence="1">Uncharacterized protein</fullName>
    </submittedName>
</protein>
<proteinExistence type="predicted"/>
<evidence type="ECO:0000313" key="2">
    <source>
        <dbReference type="Proteomes" id="UP000295788"/>
    </source>
</evidence>
<evidence type="ECO:0000313" key="1">
    <source>
        <dbReference type="EMBL" id="TCS82516.1"/>
    </source>
</evidence>
<name>A0A4R3KGH5_9BACI</name>
<keyword evidence="2" id="KW-1185">Reference proteome</keyword>
<organism evidence="1 2">
    <name type="scientific">Tepidibacillus fermentans</name>
    <dbReference type="NCBI Taxonomy" id="1281767"/>
    <lineage>
        <taxon>Bacteria</taxon>
        <taxon>Bacillati</taxon>
        <taxon>Bacillota</taxon>
        <taxon>Bacilli</taxon>
        <taxon>Bacillales</taxon>
        <taxon>Bacillaceae</taxon>
        <taxon>Tepidibacillus</taxon>
    </lineage>
</organism>
<dbReference type="EMBL" id="SMAB01000008">
    <property type="protein sequence ID" value="TCS82516.1"/>
    <property type="molecule type" value="Genomic_DNA"/>
</dbReference>
<reference evidence="1 2" key="1">
    <citation type="submission" date="2019-03" db="EMBL/GenBank/DDBJ databases">
        <title>Genomic Encyclopedia of Type Strains, Phase IV (KMG-IV): sequencing the most valuable type-strain genomes for metagenomic binning, comparative biology and taxonomic classification.</title>
        <authorList>
            <person name="Goeker M."/>
        </authorList>
    </citation>
    <scope>NUCLEOTIDE SEQUENCE [LARGE SCALE GENOMIC DNA]</scope>
    <source>
        <strain evidence="1 2">DSM 23802</strain>
    </source>
</reference>
<sequence>MAIKEFEFMHGGVITRLLRKDVPMQLTLVETNSNDSKAVYKLLTQKNNELILYIKYRSKPEQRKKEGYTWIFNFTQNNLKELCSYKDGNFMVALVCGKEEQLNNSEVCLLDKQQVTSSIDIHSKSSQTITVKLQARKGFRVYGTMTVGESIIVPRNKINTIEV</sequence>
<dbReference type="RefSeq" id="WP_132768539.1">
    <property type="nucleotide sequence ID" value="NZ_SMAB01000008.1"/>
</dbReference>
<comment type="caution">
    <text evidence="1">The sequence shown here is derived from an EMBL/GenBank/DDBJ whole genome shotgun (WGS) entry which is preliminary data.</text>
</comment>
<accession>A0A4R3KGH5</accession>
<dbReference type="AlphaFoldDB" id="A0A4R3KGH5"/>
<gene>
    <name evidence="1" type="ORF">EDD72_1084</name>
</gene>
<dbReference type="OrthoDB" id="1495454at2"/>
<dbReference type="Proteomes" id="UP000295788">
    <property type="component" value="Unassembled WGS sequence"/>
</dbReference>